<feature type="transmembrane region" description="Helical" evidence="1">
    <location>
        <begin position="16"/>
        <end position="34"/>
    </location>
</feature>
<dbReference type="AlphaFoldDB" id="A0A2H0N4B4"/>
<evidence type="ECO:0000313" key="3">
    <source>
        <dbReference type="Proteomes" id="UP000229600"/>
    </source>
</evidence>
<gene>
    <name evidence="2" type="ORF">COV59_04665</name>
</gene>
<evidence type="ECO:0000256" key="1">
    <source>
        <dbReference type="SAM" id="Phobius"/>
    </source>
</evidence>
<keyword evidence="1" id="KW-0472">Membrane</keyword>
<accession>A0A2H0N4B4</accession>
<name>A0A2H0N4B4_9BACT</name>
<feature type="transmembrane region" description="Helical" evidence="1">
    <location>
        <begin position="64"/>
        <end position="85"/>
    </location>
</feature>
<dbReference type="EMBL" id="PCWN01000009">
    <property type="protein sequence ID" value="PIR03734.1"/>
    <property type="molecule type" value="Genomic_DNA"/>
</dbReference>
<feature type="transmembrane region" description="Helical" evidence="1">
    <location>
        <begin position="41"/>
        <end position="58"/>
    </location>
</feature>
<keyword evidence="1" id="KW-0812">Transmembrane</keyword>
<evidence type="ECO:0000313" key="2">
    <source>
        <dbReference type="EMBL" id="PIR03734.1"/>
    </source>
</evidence>
<proteinExistence type="predicted"/>
<comment type="caution">
    <text evidence="2">The sequence shown here is derived from an EMBL/GenBank/DDBJ whole genome shotgun (WGS) entry which is preliminary data.</text>
</comment>
<dbReference type="Proteomes" id="UP000229600">
    <property type="component" value="Unassembled WGS sequence"/>
</dbReference>
<sequence length="103" mass="11933">MASLIPYFPTTLQEHFLYLMAGIGIIFLVYAIFIEQEHRQDLIRALGAACLFVYAASIENMFFMVTFAAIVVASLIEFFEILLGLHKHSKEDLKKYKTLWRLK</sequence>
<reference evidence="2 3" key="1">
    <citation type="submission" date="2017-09" db="EMBL/GenBank/DDBJ databases">
        <title>Depth-based differentiation of microbial function through sediment-hosted aquifers and enrichment of novel symbionts in the deep terrestrial subsurface.</title>
        <authorList>
            <person name="Probst A.J."/>
            <person name="Ladd B."/>
            <person name="Jarett J.K."/>
            <person name="Geller-Mcgrath D.E."/>
            <person name="Sieber C.M."/>
            <person name="Emerson J.B."/>
            <person name="Anantharaman K."/>
            <person name="Thomas B.C."/>
            <person name="Malmstrom R."/>
            <person name="Stieglmeier M."/>
            <person name="Klingl A."/>
            <person name="Woyke T."/>
            <person name="Ryan C.M."/>
            <person name="Banfield J.F."/>
        </authorList>
    </citation>
    <scope>NUCLEOTIDE SEQUENCE [LARGE SCALE GENOMIC DNA]</scope>
    <source>
        <strain evidence="2">CG11_big_fil_rev_8_21_14_0_20_39_34</strain>
    </source>
</reference>
<organism evidence="2 3">
    <name type="scientific">Candidatus Magasanikbacteria bacterium CG11_big_fil_rev_8_21_14_0_20_39_34</name>
    <dbReference type="NCBI Taxonomy" id="1974653"/>
    <lineage>
        <taxon>Bacteria</taxon>
        <taxon>Candidatus Magasanikiibacteriota</taxon>
    </lineage>
</organism>
<protein>
    <submittedName>
        <fullName evidence="2">Uncharacterized protein</fullName>
    </submittedName>
</protein>
<keyword evidence="1" id="KW-1133">Transmembrane helix</keyword>